<evidence type="ECO:0000313" key="2">
    <source>
        <dbReference type="EMBL" id="AKH47751.1"/>
    </source>
</evidence>
<organism evidence="2">
    <name type="scientific">uncultured marine virus</name>
    <dbReference type="NCBI Taxonomy" id="186617"/>
    <lineage>
        <taxon>Viruses</taxon>
        <taxon>environmental samples</taxon>
    </lineage>
</organism>
<keyword evidence="1" id="KW-0812">Transmembrane</keyword>
<reference evidence="2" key="2">
    <citation type="submission" date="2015-03" db="EMBL/GenBank/DDBJ databases">
        <authorList>
            <person name="Chow C.-E.T."/>
            <person name="Winget D.M."/>
            <person name="White R.A.III."/>
            <person name="Hallam S.J."/>
            <person name="Suttle C.A."/>
        </authorList>
    </citation>
    <scope>NUCLEOTIDE SEQUENCE</scope>
    <source>
        <strain evidence="2">Oxic1_2</strain>
    </source>
</reference>
<keyword evidence="1" id="KW-0472">Membrane</keyword>
<dbReference type="EMBL" id="KR029597">
    <property type="protein sequence ID" value="AKH47751.1"/>
    <property type="molecule type" value="Genomic_DNA"/>
</dbReference>
<name>A0A0F7L9H4_9VIRU</name>
<keyword evidence="1" id="KW-1133">Transmembrane helix</keyword>
<protein>
    <submittedName>
        <fullName evidence="2">Uncharacterized protein</fullName>
    </submittedName>
</protein>
<evidence type="ECO:0000256" key="1">
    <source>
        <dbReference type="SAM" id="Phobius"/>
    </source>
</evidence>
<sequence>MLLVNPLTHSRWSAHAFAVQNLGVPNFTVFFSNFFFIKCTSLFIDYIFYIVFKT</sequence>
<accession>A0A0F7L9H4</accession>
<proteinExistence type="predicted"/>
<reference evidence="2" key="1">
    <citation type="journal article" date="2015" name="Front. Microbiol.">
        <title>Combining genomic sequencing methods to explore viral diversity and reveal potential virus-host interactions.</title>
        <authorList>
            <person name="Chow C.E."/>
            <person name="Winget D.M."/>
            <person name="White R.A.III."/>
            <person name="Hallam S.J."/>
            <person name="Suttle C.A."/>
        </authorList>
    </citation>
    <scope>NUCLEOTIDE SEQUENCE</scope>
    <source>
        <strain evidence="2">Oxic1_2</strain>
    </source>
</reference>
<feature type="transmembrane region" description="Helical" evidence="1">
    <location>
        <begin position="30"/>
        <end position="52"/>
    </location>
</feature>